<keyword evidence="3" id="KW-0963">Cytoplasm</keyword>
<sequence>MEKYHLKTGLRQHTILKDVYFTPPFNLVEVRENKKDLLLEVMVMSSSPGMLNDDHYDINIEVIDHSALNLQTQSYQRIYVSKKGTTQKMNVKVGKEAYFSYVPHPTVPHKGANYKTENTIYLKPSSTLVWGEILTCGRKFMDQNEEFTFTKYHAITQVYVDGRLIFKDNLYLMPEKINVQDMGLYEGFTHQGCLLYITPNADVNLKKASFAQILEGVKEIEFGISVLNQSALVIRLLGNSGELLYQILSKIRIGEDEIINKSIKELWEQN</sequence>
<dbReference type="EMBL" id="JACYTQ010000007">
    <property type="protein sequence ID" value="MBD8490630.1"/>
    <property type="molecule type" value="Genomic_DNA"/>
</dbReference>
<evidence type="ECO:0000256" key="3">
    <source>
        <dbReference type="HAMAP-Rule" id="MF_01384"/>
    </source>
</evidence>
<dbReference type="Pfam" id="PF01774">
    <property type="entry name" value="UreD"/>
    <property type="match status" value="1"/>
</dbReference>
<gene>
    <name evidence="3" type="primary">ureD</name>
    <name evidence="4" type="ORF">IFO69_17890</name>
</gene>
<organism evidence="4 5">
    <name type="scientific">Echinicola arenosa</name>
    <dbReference type="NCBI Taxonomy" id="2774144"/>
    <lineage>
        <taxon>Bacteria</taxon>
        <taxon>Pseudomonadati</taxon>
        <taxon>Bacteroidota</taxon>
        <taxon>Cytophagia</taxon>
        <taxon>Cytophagales</taxon>
        <taxon>Cyclobacteriaceae</taxon>
        <taxon>Echinicola</taxon>
    </lineage>
</organism>
<proteinExistence type="inferred from homology"/>
<dbReference type="RefSeq" id="WP_192011500.1">
    <property type="nucleotide sequence ID" value="NZ_JACYTQ010000007.1"/>
</dbReference>
<evidence type="ECO:0000256" key="1">
    <source>
        <dbReference type="ARBA" id="ARBA00007177"/>
    </source>
</evidence>
<comment type="subcellular location">
    <subcellularLocation>
        <location evidence="3">Cytoplasm</location>
    </subcellularLocation>
</comment>
<name>A0ABR9APJ6_9BACT</name>
<reference evidence="4 5" key="1">
    <citation type="submission" date="2020-09" db="EMBL/GenBank/DDBJ databases">
        <title>Echinicola sp. CAU 1574 isolated from sand of Sido Beach.</title>
        <authorList>
            <person name="Kim W."/>
        </authorList>
    </citation>
    <scope>NUCLEOTIDE SEQUENCE [LARGE SCALE GENOMIC DNA]</scope>
    <source>
        <strain evidence="4 5">CAU 1574</strain>
    </source>
</reference>
<keyword evidence="5" id="KW-1185">Reference proteome</keyword>
<keyword evidence="2 3" id="KW-0143">Chaperone</keyword>
<accession>A0ABR9APJ6</accession>
<protein>
    <recommendedName>
        <fullName evidence="3">Urease accessory protein UreD</fullName>
    </recommendedName>
</protein>
<evidence type="ECO:0000256" key="2">
    <source>
        <dbReference type="ARBA" id="ARBA00023186"/>
    </source>
</evidence>
<keyword evidence="3" id="KW-0996">Nickel insertion</keyword>
<dbReference type="Proteomes" id="UP000647133">
    <property type="component" value="Unassembled WGS sequence"/>
</dbReference>
<comment type="function">
    <text evidence="3">Required for maturation of urease via the functional incorporation of the urease nickel metallocenter.</text>
</comment>
<evidence type="ECO:0000313" key="4">
    <source>
        <dbReference type="EMBL" id="MBD8490630.1"/>
    </source>
</evidence>
<comment type="subunit">
    <text evidence="3">UreD, UreF and UreG form a complex that acts as a GTP-hydrolysis-dependent molecular chaperone, activating the urease apoprotein by helping to assemble the nickel containing metallocenter of UreC. The UreE protein probably delivers the nickel.</text>
</comment>
<comment type="similarity">
    <text evidence="1 3">Belongs to the UreD family.</text>
</comment>
<comment type="caution">
    <text evidence="4">The sequence shown here is derived from an EMBL/GenBank/DDBJ whole genome shotgun (WGS) entry which is preliminary data.</text>
</comment>
<dbReference type="InterPro" id="IPR002669">
    <property type="entry name" value="UreD"/>
</dbReference>
<dbReference type="HAMAP" id="MF_01384">
    <property type="entry name" value="UreD"/>
    <property type="match status" value="1"/>
</dbReference>
<dbReference type="PANTHER" id="PTHR33643:SF1">
    <property type="entry name" value="UREASE ACCESSORY PROTEIN D"/>
    <property type="match status" value="1"/>
</dbReference>
<evidence type="ECO:0000313" key="5">
    <source>
        <dbReference type="Proteomes" id="UP000647133"/>
    </source>
</evidence>
<dbReference type="PANTHER" id="PTHR33643">
    <property type="entry name" value="UREASE ACCESSORY PROTEIN D"/>
    <property type="match status" value="1"/>
</dbReference>